<evidence type="ECO:0000313" key="2">
    <source>
        <dbReference type="EMBL" id="MFC5862009.1"/>
    </source>
</evidence>
<evidence type="ECO:0000313" key="3">
    <source>
        <dbReference type="Proteomes" id="UP001596091"/>
    </source>
</evidence>
<dbReference type="InterPro" id="IPR007372">
    <property type="entry name" value="Lipid/polyisoprenoid-bd_YceI"/>
</dbReference>
<dbReference type="PANTHER" id="PTHR34406:SF1">
    <property type="entry name" value="PROTEIN YCEI"/>
    <property type="match status" value="1"/>
</dbReference>
<proteinExistence type="predicted"/>
<gene>
    <name evidence="2" type="ORF">ACFPT7_06870</name>
</gene>
<dbReference type="SUPFAM" id="SSF101874">
    <property type="entry name" value="YceI-like"/>
    <property type="match status" value="1"/>
</dbReference>
<organism evidence="2 3">
    <name type="scientific">Acidicapsa dinghuensis</name>
    <dbReference type="NCBI Taxonomy" id="2218256"/>
    <lineage>
        <taxon>Bacteria</taxon>
        <taxon>Pseudomonadati</taxon>
        <taxon>Acidobacteriota</taxon>
        <taxon>Terriglobia</taxon>
        <taxon>Terriglobales</taxon>
        <taxon>Acidobacteriaceae</taxon>
        <taxon>Acidicapsa</taxon>
    </lineage>
</organism>
<dbReference type="EMBL" id="JBHSPH010000002">
    <property type="protein sequence ID" value="MFC5862009.1"/>
    <property type="molecule type" value="Genomic_DNA"/>
</dbReference>
<comment type="caution">
    <text evidence="2">The sequence shown here is derived from an EMBL/GenBank/DDBJ whole genome shotgun (WGS) entry which is preliminary data.</text>
</comment>
<feature type="domain" description="Lipid/polyisoprenoid-binding YceI-like" evidence="1">
    <location>
        <begin position="41"/>
        <end position="207"/>
    </location>
</feature>
<reference evidence="3" key="1">
    <citation type="journal article" date="2019" name="Int. J. Syst. Evol. Microbiol.">
        <title>The Global Catalogue of Microorganisms (GCM) 10K type strain sequencing project: providing services to taxonomists for standard genome sequencing and annotation.</title>
        <authorList>
            <consortium name="The Broad Institute Genomics Platform"/>
            <consortium name="The Broad Institute Genome Sequencing Center for Infectious Disease"/>
            <person name="Wu L."/>
            <person name="Ma J."/>
        </authorList>
    </citation>
    <scope>NUCLEOTIDE SEQUENCE [LARGE SCALE GENOMIC DNA]</scope>
    <source>
        <strain evidence="3">JCM 4087</strain>
    </source>
</reference>
<dbReference type="PANTHER" id="PTHR34406">
    <property type="entry name" value="PROTEIN YCEI"/>
    <property type="match status" value="1"/>
</dbReference>
<sequence>MKTKRTMMRAERLKAWLIVVTAMLTAVPVICSGQGTAKQLHLHLDPTATTVQFTLKDTIHTVHGTFHMHAGDVYFDPKTGEAHGKIEVDATSGESGNDTRDGKMKREYLEVGQFPVAMFEPHLVTGSTGVAFDEKFGTQTISVSGNFTLHGASHAMVMQFLVQHDGQQAMATTHFLIPYVAWGIKDPSFAVVRVEKEVGIDVKAKGTLTSE</sequence>
<dbReference type="Proteomes" id="UP001596091">
    <property type="component" value="Unassembled WGS sequence"/>
</dbReference>
<accession>A0ABW1ECA2</accession>
<evidence type="ECO:0000259" key="1">
    <source>
        <dbReference type="SMART" id="SM00867"/>
    </source>
</evidence>
<name>A0ABW1ECA2_9BACT</name>
<keyword evidence="3" id="KW-1185">Reference proteome</keyword>
<dbReference type="SMART" id="SM00867">
    <property type="entry name" value="YceI"/>
    <property type="match status" value="1"/>
</dbReference>
<dbReference type="Pfam" id="PF04264">
    <property type="entry name" value="YceI"/>
    <property type="match status" value="1"/>
</dbReference>
<dbReference type="RefSeq" id="WP_263337981.1">
    <property type="nucleotide sequence ID" value="NZ_JAGSYH010000004.1"/>
</dbReference>
<dbReference type="InterPro" id="IPR036761">
    <property type="entry name" value="TTHA0802/YceI-like_sf"/>
</dbReference>
<dbReference type="Gene3D" id="2.40.128.110">
    <property type="entry name" value="Lipid/polyisoprenoid-binding, YceI-like"/>
    <property type="match status" value="1"/>
</dbReference>
<protein>
    <submittedName>
        <fullName evidence="2">YceI family protein</fullName>
    </submittedName>
</protein>